<comment type="caution">
    <text evidence="1">The sequence shown here is derived from an EMBL/GenBank/DDBJ whole genome shotgun (WGS) entry which is preliminary data.</text>
</comment>
<keyword evidence="2" id="KW-1185">Reference proteome</keyword>
<organism evidence="1 2">
    <name type="scientific">Micromonospora coerulea</name>
    <dbReference type="NCBI Taxonomy" id="47856"/>
    <lineage>
        <taxon>Bacteria</taxon>
        <taxon>Bacillati</taxon>
        <taxon>Actinomycetota</taxon>
        <taxon>Actinomycetes</taxon>
        <taxon>Micromonosporales</taxon>
        <taxon>Micromonosporaceae</taxon>
        <taxon>Micromonospora</taxon>
    </lineage>
</organism>
<dbReference type="EMBL" id="BAABGU010000018">
    <property type="protein sequence ID" value="GAA4572238.1"/>
    <property type="molecule type" value="Genomic_DNA"/>
</dbReference>
<dbReference type="Proteomes" id="UP001500307">
    <property type="component" value="Unassembled WGS sequence"/>
</dbReference>
<gene>
    <name evidence="1" type="ORF">GCM10023176_34730</name>
</gene>
<evidence type="ECO:0008006" key="3">
    <source>
        <dbReference type="Google" id="ProtNLM"/>
    </source>
</evidence>
<protein>
    <recommendedName>
        <fullName evidence="3">SUKH-4 immunity protein of toxin-antitoxin system</fullName>
    </recommendedName>
</protein>
<name>A0ABP8SMJ3_9ACTN</name>
<accession>A0ABP8SMJ3</accession>
<sequence length="174" mass="18630">MVGENAVVLLSRADRFGDLQLQGPPFDLGHSAYDRMFSAADVLPSAGPPNVQPVWESYTHEAALPPPAAGVQLLVSSATVSVVDTGQDWLELSLQAAIDTPSLLEVAAAVEVACWCTNDHNMHAVERSEWLVGSDSALARSFDAAIQKITRWLTTGPREPDAWRDRAGLPGPSD</sequence>
<evidence type="ECO:0000313" key="1">
    <source>
        <dbReference type="EMBL" id="GAA4572238.1"/>
    </source>
</evidence>
<reference evidence="2" key="1">
    <citation type="journal article" date="2019" name="Int. J. Syst. Evol. Microbiol.">
        <title>The Global Catalogue of Microorganisms (GCM) 10K type strain sequencing project: providing services to taxonomists for standard genome sequencing and annotation.</title>
        <authorList>
            <consortium name="The Broad Institute Genomics Platform"/>
            <consortium name="The Broad Institute Genome Sequencing Center for Infectious Disease"/>
            <person name="Wu L."/>
            <person name="Ma J."/>
        </authorList>
    </citation>
    <scope>NUCLEOTIDE SEQUENCE [LARGE SCALE GENOMIC DNA]</scope>
    <source>
        <strain evidence="2">JCM 3175</strain>
    </source>
</reference>
<proteinExistence type="predicted"/>
<evidence type="ECO:0000313" key="2">
    <source>
        <dbReference type="Proteomes" id="UP001500307"/>
    </source>
</evidence>